<feature type="compositionally biased region" description="Basic and acidic residues" evidence="5">
    <location>
        <begin position="594"/>
        <end position="603"/>
    </location>
</feature>
<dbReference type="PROSITE" id="PS01360">
    <property type="entry name" value="ZF_MYND_1"/>
    <property type="match status" value="1"/>
</dbReference>
<dbReference type="EMBL" id="JAACJK010000219">
    <property type="protein sequence ID" value="KAF5316989.1"/>
    <property type="molecule type" value="Genomic_DNA"/>
</dbReference>
<reference evidence="7 8" key="1">
    <citation type="journal article" date="2020" name="ISME J.">
        <title>Uncovering the hidden diversity of litter-decomposition mechanisms in mushroom-forming fungi.</title>
        <authorList>
            <person name="Floudas D."/>
            <person name="Bentzer J."/>
            <person name="Ahren D."/>
            <person name="Johansson T."/>
            <person name="Persson P."/>
            <person name="Tunlid A."/>
        </authorList>
    </citation>
    <scope>NUCLEOTIDE SEQUENCE [LARGE SCALE GENOMIC DNA]</scope>
    <source>
        <strain evidence="7 8">CBS 175.51</strain>
    </source>
</reference>
<proteinExistence type="predicted"/>
<dbReference type="Proteomes" id="UP000541558">
    <property type="component" value="Unassembled WGS sequence"/>
</dbReference>
<evidence type="ECO:0000259" key="6">
    <source>
        <dbReference type="PROSITE" id="PS50865"/>
    </source>
</evidence>
<comment type="caution">
    <text evidence="7">The sequence shown here is derived from an EMBL/GenBank/DDBJ whole genome shotgun (WGS) entry which is preliminary data.</text>
</comment>
<dbReference type="SUPFAM" id="SSF144232">
    <property type="entry name" value="HIT/MYND zinc finger-like"/>
    <property type="match status" value="1"/>
</dbReference>
<keyword evidence="1" id="KW-0479">Metal-binding</keyword>
<dbReference type="Pfam" id="PF01753">
    <property type="entry name" value="zf-MYND"/>
    <property type="match status" value="1"/>
</dbReference>
<evidence type="ECO:0000256" key="5">
    <source>
        <dbReference type="SAM" id="MobiDB-lite"/>
    </source>
</evidence>
<evidence type="ECO:0000256" key="2">
    <source>
        <dbReference type="ARBA" id="ARBA00022771"/>
    </source>
</evidence>
<dbReference type="Gene3D" id="6.10.140.2220">
    <property type="match status" value="1"/>
</dbReference>
<protein>
    <recommendedName>
        <fullName evidence="6">MYND-type domain-containing protein</fullName>
    </recommendedName>
</protein>
<evidence type="ECO:0000313" key="7">
    <source>
        <dbReference type="EMBL" id="KAF5316989.1"/>
    </source>
</evidence>
<accession>A0A8H5B5H6</accession>
<keyword evidence="3" id="KW-0862">Zinc</keyword>
<dbReference type="AlphaFoldDB" id="A0A8H5B5H6"/>
<dbReference type="SUPFAM" id="SSF81383">
    <property type="entry name" value="F-box domain"/>
    <property type="match status" value="1"/>
</dbReference>
<feature type="region of interest" description="Disordered" evidence="5">
    <location>
        <begin position="583"/>
        <end position="603"/>
    </location>
</feature>
<dbReference type="GO" id="GO:0008270">
    <property type="term" value="F:zinc ion binding"/>
    <property type="evidence" value="ECO:0007669"/>
    <property type="project" value="UniProtKB-KW"/>
</dbReference>
<dbReference type="InterPro" id="IPR036047">
    <property type="entry name" value="F-box-like_dom_sf"/>
</dbReference>
<sequence length="603" mass="66459">MMLDATGIPVRQSHKPIPSWQYLSDTDETTNDLWMEIAALLEPLDILALQSTCRALNQALYRKSVWAVALRQVCCEHSLFLPTFPIDTMDTRQLFIAAMGPYRFKSLIESAGSFASHADDAPALNPAHGPFTSHQVSVLPQRGASYLVPGGRFLLTFNCKALTLWDLGLVGSAKDIDGPQPRGMAHIDFPPGTFVEFETGYSSMNVSMRQDSLRVVVSGGSGRVMLKAFEISHFSETGKSSFRHLGELVLDYAANVRQIVIDGDRAIFESTEMVVWDFISGLYIVVKRVYDINFSSLPLELEKIYIHNALIQLGENSLKITDVPPDFVLTFGKPAPTGASVSLRTAEQVALPTSHTIQYPPPDDIVDETHLLGKGVANRHQARLPLLFDVYRPYRSGYTGIMRLAFTFARTPLGEVVPSPLMCIAKRAFPAGRKFATSDNLGSLHVPSGFTKPIMRAVPDSLRESGTRKMKYNAVGVYEFIYSTTGAREVFNRCSRPECRKKELGKGTYKFCSGCRLVCYCSAKCQKGHWKSHKEVCKEQSRCIASGAVAPPMRIVKLIPPIPVPFLTTIGICSGSGRMVNSMQDRSNPSEGGGSEKWDLIGA</sequence>
<evidence type="ECO:0000256" key="3">
    <source>
        <dbReference type="ARBA" id="ARBA00022833"/>
    </source>
</evidence>
<name>A0A8H5B5H6_9AGAR</name>
<gene>
    <name evidence="7" type="ORF">D9611_003484</name>
</gene>
<keyword evidence="8" id="KW-1185">Reference proteome</keyword>
<dbReference type="PROSITE" id="PS50865">
    <property type="entry name" value="ZF_MYND_2"/>
    <property type="match status" value="1"/>
</dbReference>
<dbReference type="OrthoDB" id="2688364at2759"/>
<organism evidence="7 8">
    <name type="scientific">Ephemerocybe angulata</name>
    <dbReference type="NCBI Taxonomy" id="980116"/>
    <lineage>
        <taxon>Eukaryota</taxon>
        <taxon>Fungi</taxon>
        <taxon>Dikarya</taxon>
        <taxon>Basidiomycota</taxon>
        <taxon>Agaricomycotina</taxon>
        <taxon>Agaricomycetes</taxon>
        <taxon>Agaricomycetidae</taxon>
        <taxon>Agaricales</taxon>
        <taxon>Agaricineae</taxon>
        <taxon>Psathyrellaceae</taxon>
        <taxon>Ephemerocybe</taxon>
    </lineage>
</organism>
<evidence type="ECO:0000256" key="1">
    <source>
        <dbReference type="ARBA" id="ARBA00022723"/>
    </source>
</evidence>
<keyword evidence="2 4" id="KW-0863">Zinc-finger</keyword>
<dbReference type="InterPro" id="IPR002893">
    <property type="entry name" value="Znf_MYND"/>
</dbReference>
<evidence type="ECO:0000256" key="4">
    <source>
        <dbReference type="PROSITE-ProRule" id="PRU00134"/>
    </source>
</evidence>
<feature type="domain" description="MYND-type" evidence="6">
    <location>
        <begin position="491"/>
        <end position="537"/>
    </location>
</feature>
<evidence type="ECO:0000313" key="8">
    <source>
        <dbReference type="Proteomes" id="UP000541558"/>
    </source>
</evidence>